<feature type="transmembrane region" description="Helical" evidence="2">
    <location>
        <begin position="29"/>
        <end position="48"/>
    </location>
</feature>
<dbReference type="RefSeq" id="WP_128643861.1">
    <property type="nucleotide sequence ID" value="NZ_CP008950.1"/>
</dbReference>
<keyword evidence="2" id="KW-0812">Transmembrane</keyword>
<sequence>MRRHPHVHALSGDHTAVVFGLLSDAGLGTLIWVALRAVGTICVIALYFPRPVRMAPPTGTQPRRADAQEAPAAG</sequence>
<accession>A0A076F658</accession>
<evidence type="ECO:0000313" key="4">
    <source>
        <dbReference type="Proteomes" id="UP000028488"/>
    </source>
</evidence>
<proteinExistence type="predicted"/>
<name>A0A076F658_RHOOP</name>
<dbReference type="EMBL" id="CP008950">
    <property type="protein sequence ID" value="AII11184.1"/>
    <property type="molecule type" value="Genomic_DNA"/>
</dbReference>
<evidence type="ECO:0000256" key="2">
    <source>
        <dbReference type="SAM" id="Phobius"/>
    </source>
</evidence>
<keyword evidence="2" id="KW-0472">Membrane</keyword>
<geneLocation type="plasmid" evidence="3 4">
    <name>pPDG3</name>
</geneLocation>
<evidence type="ECO:0000313" key="3">
    <source>
        <dbReference type="EMBL" id="AII11184.1"/>
    </source>
</evidence>
<reference evidence="3 4" key="1">
    <citation type="submission" date="2014-07" db="EMBL/GenBank/DDBJ databases">
        <title>Genome Sequence of Rhodococcus opacus Strain R7, a Biodegrader of Mono- and Polycyclic Aromatic Hydrocarbons.</title>
        <authorList>
            <person name="Di Gennaro P."/>
            <person name="Zampolli J."/>
            <person name="Presti I."/>
            <person name="Cappelletti M."/>
            <person name="D'Ursi P."/>
            <person name="Orro A."/>
            <person name="Mezzelani A."/>
            <person name="Milanesi L."/>
        </authorList>
    </citation>
    <scope>NUCLEOTIDE SEQUENCE [LARGE SCALE GENOMIC DNA]</scope>
    <source>
        <strain evidence="3 4">R7</strain>
        <plasmid evidence="3">pPDG3</plasmid>
    </source>
</reference>
<feature type="region of interest" description="Disordered" evidence="1">
    <location>
        <begin position="55"/>
        <end position="74"/>
    </location>
</feature>
<keyword evidence="2" id="KW-1133">Transmembrane helix</keyword>
<evidence type="ECO:0000256" key="1">
    <source>
        <dbReference type="SAM" id="MobiDB-lite"/>
    </source>
</evidence>
<organism evidence="3 4">
    <name type="scientific">Rhodococcus opacus</name>
    <name type="common">Nocardia opaca</name>
    <dbReference type="NCBI Taxonomy" id="37919"/>
    <lineage>
        <taxon>Bacteria</taxon>
        <taxon>Bacillati</taxon>
        <taxon>Actinomycetota</taxon>
        <taxon>Actinomycetes</taxon>
        <taxon>Mycobacteriales</taxon>
        <taxon>Nocardiaceae</taxon>
        <taxon>Rhodococcus</taxon>
    </lineage>
</organism>
<protein>
    <submittedName>
        <fullName evidence="3">Uncharacterized protein</fullName>
    </submittedName>
</protein>
<dbReference type="AlphaFoldDB" id="A0A076F658"/>
<keyword evidence="3" id="KW-0614">Plasmid</keyword>
<dbReference type="Proteomes" id="UP000028488">
    <property type="component" value="Plasmid pPDG3"/>
</dbReference>
<gene>
    <name evidence="3" type="ORF">EP51_44885</name>
</gene>